<evidence type="ECO:0000313" key="2">
    <source>
        <dbReference type="Proteomes" id="UP001163882"/>
    </source>
</evidence>
<dbReference type="EMBL" id="CP107716">
    <property type="protein sequence ID" value="UYQ71949.1"/>
    <property type="molecule type" value="Genomic_DNA"/>
</dbReference>
<reference evidence="1" key="1">
    <citation type="submission" date="2022-10" db="EMBL/GenBank/DDBJ databases">
        <title>YIM 151497 complete genome.</title>
        <authorList>
            <person name="Chen X."/>
        </authorList>
    </citation>
    <scope>NUCLEOTIDE SEQUENCE</scope>
    <source>
        <strain evidence="1">YIM 151497</strain>
    </source>
</reference>
<gene>
    <name evidence="1" type="ORF">OF122_18210</name>
</gene>
<accession>A0ABY6IR75</accession>
<dbReference type="RefSeq" id="WP_264225596.1">
    <property type="nucleotide sequence ID" value="NZ_CP107716.1"/>
</dbReference>
<keyword evidence="2" id="KW-1185">Reference proteome</keyword>
<dbReference type="Proteomes" id="UP001163882">
    <property type="component" value="Chromosome"/>
</dbReference>
<protein>
    <submittedName>
        <fullName evidence="1">Uncharacterized protein</fullName>
    </submittedName>
</protein>
<organism evidence="1 2">
    <name type="scientific">Pelagibacterium flavum</name>
    <dbReference type="NCBI Taxonomy" id="2984530"/>
    <lineage>
        <taxon>Bacteria</taxon>
        <taxon>Pseudomonadati</taxon>
        <taxon>Pseudomonadota</taxon>
        <taxon>Alphaproteobacteria</taxon>
        <taxon>Hyphomicrobiales</taxon>
        <taxon>Devosiaceae</taxon>
        <taxon>Pelagibacterium</taxon>
    </lineage>
</organism>
<evidence type="ECO:0000313" key="1">
    <source>
        <dbReference type="EMBL" id="UYQ71949.1"/>
    </source>
</evidence>
<name>A0ABY6IR75_9HYPH</name>
<sequence>MGNRKRSRAETGPAKVERRKNFEAAAIRLRMKMSLDLKIRENRVGRNGSR</sequence>
<proteinExistence type="predicted"/>